<proteinExistence type="predicted"/>
<protein>
    <submittedName>
        <fullName evidence="3">Uncharacterized protein</fullName>
    </submittedName>
</protein>
<feature type="transmembrane region" description="Helical" evidence="2">
    <location>
        <begin position="402"/>
        <end position="423"/>
    </location>
</feature>
<evidence type="ECO:0000313" key="4">
    <source>
        <dbReference type="Proteomes" id="UP000774326"/>
    </source>
</evidence>
<dbReference type="EMBL" id="JAEUBG010001377">
    <property type="protein sequence ID" value="KAH3686503.1"/>
    <property type="molecule type" value="Genomic_DNA"/>
</dbReference>
<reference evidence="3" key="2">
    <citation type="submission" date="2021-01" db="EMBL/GenBank/DDBJ databases">
        <authorList>
            <person name="Schikora-Tamarit M.A."/>
        </authorList>
    </citation>
    <scope>NUCLEOTIDE SEQUENCE</scope>
    <source>
        <strain evidence="3">CBS2887</strain>
    </source>
</reference>
<organism evidence="3 4">
    <name type="scientific">Wickerhamomyces pijperi</name>
    <name type="common">Yeast</name>
    <name type="synonym">Pichia pijperi</name>
    <dbReference type="NCBI Taxonomy" id="599730"/>
    <lineage>
        <taxon>Eukaryota</taxon>
        <taxon>Fungi</taxon>
        <taxon>Dikarya</taxon>
        <taxon>Ascomycota</taxon>
        <taxon>Saccharomycotina</taxon>
        <taxon>Saccharomycetes</taxon>
        <taxon>Phaffomycetales</taxon>
        <taxon>Wickerhamomycetaceae</taxon>
        <taxon>Wickerhamomyces</taxon>
    </lineage>
</organism>
<keyword evidence="2" id="KW-0472">Membrane</keyword>
<accession>A0A9P8Q9H2</accession>
<feature type="coiled-coil region" evidence="1">
    <location>
        <begin position="278"/>
        <end position="318"/>
    </location>
</feature>
<comment type="caution">
    <text evidence="3">The sequence shown here is derived from an EMBL/GenBank/DDBJ whole genome shotgun (WGS) entry which is preliminary data.</text>
</comment>
<feature type="coiled-coil region" evidence="1">
    <location>
        <begin position="482"/>
        <end position="509"/>
    </location>
</feature>
<name>A0A9P8Q9H2_WICPI</name>
<dbReference type="Proteomes" id="UP000774326">
    <property type="component" value="Unassembled WGS sequence"/>
</dbReference>
<feature type="transmembrane region" description="Helical" evidence="2">
    <location>
        <begin position="572"/>
        <end position="590"/>
    </location>
</feature>
<evidence type="ECO:0000256" key="2">
    <source>
        <dbReference type="SAM" id="Phobius"/>
    </source>
</evidence>
<keyword evidence="1" id="KW-0175">Coiled coil</keyword>
<reference evidence="3" key="1">
    <citation type="journal article" date="2021" name="Open Biol.">
        <title>Shared evolutionary footprints suggest mitochondrial oxidative damage underlies multiple complex I losses in fungi.</title>
        <authorList>
            <person name="Schikora-Tamarit M.A."/>
            <person name="Marcet-Houben M."/>
            <person name="Nosek J."/>
            <person name="Gabaldon T."/>
        </authorList>
    </citation>
    <scope>NUCLEOTIDE SEQUENCE</scope>
    <source>
        <strain evidence="3">CBS2887</strain>
    </source>
</reference>
<evidence type="ECO:0000256" key="1">
    <source>
        <dbReference type="SAM" id="Coils"/>
    </source>
</evidence>
<dbReference type="AlphaFoldDB" id="A0A9P8Q9H2"/>
<gene>
    <name evidence="3" type="ORF">WICPIJ_002520</name>
</gene>
<sequence>MASFLKRFGLKRHKYKVSQSFTSLEVLPKVLPYIHDIPTLRQMAEIPEIRPYIESSILTIVVRSSQERKLYLKKDVLNARLPSKVIDLRVQEYTDLTENLSEEYLDTIFRSATDKYALVVFEVHWAQRYLEYFPSTLDLMKADIDPEEELDPDVMLRMIMDLPSPEKVLTKLIQDYCKNKQLQTDIHIHTYISLPLYATPNIMRFVGKWLIAIKEATAVNVMPYSVSFSKDTRTLRMTAKRDFHVFRDSENDLVGTIRFFNPEFPGGDRIELWGEIHIQTIEKNINLLAERMIEIKDADDLLNLRNNQHEELPELEELPEHEEPPQEQGIIPVVQEPPFEELVTFNATGETLKVVNSNYPQRPASLSHVQIPQHRHARLSKETTVKSSPLPRKRILGGSVPYITLSAVVMNFLAGITILRFWFSQIFAIIWAFPVWLRHHCWNFWTFGYYHKFCKSYFRGVTKISDKGLRYSQSVFLFNVFKYLYTEEFEKLSEKVQLLEKEYRSLKSQEATNRQAIAEIQKRRTLLKLSIWECLHSEAHPLVESTLFKHIDSFLALVENQDPDIFEAFFKIYLFVFGFAAPWIISKYLLMIRILQTIVGDQVGRILVKTPKKLNIQMKLQGKELEEYLSRDFQHTEFIYKKLRRGE</sequence>
<keyword evidence="4" id="KW-1185">Reference proteome</keyword>
<evidence type="ECO:0000313" key="3">
    <source>
        <dbReference type="EMBL" id="KAH3686503.1"/>
    </source>
</evidence>
<keyword evidence="2" id="KW-1133">Transmembrane helix</keyword>
<keyword evidence="2" id="KW-0812">Transmembrane</keyword>